<keyword evidence="2" id="KW-1185">Reference proteome</keyword>
<dbReference type="Proteomes" id="UP000198312">
    <property type="component" value="Chromosome"/>
</dbReference>
<organism evidence="1 2">
    <name type="scientific">Virgibacillus phasianinus</name>
    <dbReference type="NCBI Taxonomy" id="2017483"/>
    <lineage>
        <taxon>Bacteria</taxon>
        <taxon>Bacillati</taxon>
        <taxon>Bacillota</taxon>
        <taxon>Bacilli</taxon>
        <taxon>Bacillales</taxon>
        <taxon>Bacillaceae</taxon>
        <taxon>Virgibacillus</taxon>
    </lineage>
</organism>
<dbReference type="RefSeq" id="WP_089063426.1">
    <property type="nucleotide sequence ID" value="NZ_CP022315.1"/>
</dbReference>
<dbReference type="EMBL" id="CP022315">
    <property type="protein sequence ID" value="ASK64168.1"/>
    <property type="molecule type" value="Genomic_DNA"/>
</dbReference>
<dbReference type="KEGG" id="vil:CFK37_19445"/>
<reference evidence="1 2" key="1">
    <citation type="submission" date="2017-07" db="EMBL/GenBank/DDBJ databases">
        <title>Virgibacillus sp. LM2416.</title>
        <authorList>
            <person name="Tak E.J."/>
            <person name="Bae J.-W."/>
        </authorList>
    </citation>
    <scope>NUCLEOTIDE SEQUENCE [LARGE SCALE GENOMIC DNA]</scope>
    <source>
        <strain evidence="1 2">LM2416</strain>
    </source>
</reference>
<evidence type="ECO:0000313" key="1">
    <source>
        <dbReference type="EMBL" id="ASK64168.1"/>
    </source>
</evidence>
<dbReference type="OrthoDB" id="2878060at2"/>
<name>A0A220U7R2_9BACI</name>
<proteinExistence type="predicted"/>
<accession>A0A220U7R2</accession>
<sequence length="144" mass="16696">MVIFLLSACSENEEVVKVKEKGLSGQLFIQKVENNTSSEEMTKMIKDKQKIKKILTMVEGLKVKETSNENAFDQMKSQNSYTFIFSKGEKLETVKKAPYAFHVLSDGTFIFPYKDFNSLQKPRKTVEKHKELFNDIKQILEIDF</sequence>
<gene>
    <name evidence="1" type="ORF">CFK37_19445</name>
</gene>
<dbReference type="AlphaFoldDB" id="A0A220U7R2"/>
<protein>
    <submittedName>
        <fullName evidence="1">Uncharacterized protein</fullName>
    </submittedName>
</protein>
<evidence type="ECO:0000313" key="2">
    <source>
        <dbReference type="Proteomes" id="UP000198312"/>
    </source>
</evidence>